<name>A0A1B4V5R5_9GAMM</name>
<proteinExistence type="predicted"/>
<dbReference type="InterPro" id="IPR021736">
    <property type="entry name" value="DUF3305"/>
</dbReference>
<dbReference type="OrthoDB" id="5796920at2"/>
<reference evidence="1 2" key="1">
    <citation type="submission" date="2015-08" db="EMBL/GenBank/DDBJ databases">
        <title>Complete genome sequence of Sulfurifustis variabilis.</title>
        <authorList>
            <person name="Miura A."/>
            <person name="Kojima H."/>
            <person name="Fukui M."/>
        </authorList>
    </citation>
    <scope>NUCLEOTIDE SEQUENCE [LARGE SCALE GENOMIC DNA]</scope>
    <source>
        <strain evidence="2">skN76</strain>
    </source>
</reference>
<dbReference type="AlphaFoldDB" id="A0A1B4V5R5"/>
<dbReference type="Proteomes" id="UP000218899">
    <property type="component" value="Chromosome"/>
</dbReference>
<evidence type="ECO:0008006" key="3">
    <source>
        <dbReference type="Google" id="ProtNLM"/>
    </source>
</evidence>
<protein>
    <recommendedName>
        <fullName evidence="3">DUF3305 domain-containing protein</fullName>
    </recommendedName>
</protein>
<dbReference type="EMBL" id="AP014936">
    <property type="protein sequence ID" value="BAU48889.1"/>
    <property type="molecule type" value="Genomic_DNA"/>
</dbReference>
<dbReference type="Pfam" id="PF11749">
    <property type="entry name" value="DUF3305"/>
    <property type="match status" value="1"/>
</dbReference>
<keyword evidence="2" id="KW-1185">Reference proteome</keyword>
<dbReference type="KEGG" id="sva:SVA_2339"/>
<sequence length="165" mass="18826">MTWDRSVSDERSFPVAVVTAREPVADNRWITERWRVVGVVPGEVGAGEAGRRLIRSGPDGEQYLWAGFSIRLNDTDADAYYFNLVAQSPSVLVVCERDEAGDLIPRVATVDYIDAMSYREAEYEVHAVPIPPEIYVWVEAYVLEHYTPEEKPLRRKRDPREREAG</sequence>
<dbReference type="RefSeq" id="WP_096461359.1">
    <property type="nucleotide sequence ID" value="NZ_AP014936.1"/>
</dbReference>
<evidence type="ECO:0000313" key="1">
    <source>
        <dbReference type="EMBL" id="BAU48889.1"/>
    </source>
</evidence>
<evidence type="ECO:0000313" key="2">
    <source>
        <dbReference type="Proteomes" id="UP000218899"/>
    </source>
</evidence>
<organism evidence="1 2">
    <name type="scientific">Sulfurifustis variabilis</name>
    <dbReference type="NCBI Taxonomy" id="1675686"/>
    <lineage>
        <taxon>Bacteria</taxon>
        <taxon>Pseudomonadati</taxon>
        <taxon>Pseudomonadota</taxon>
        <taxon>Gammaproteobacteria</taxon>
        <taxon>Acidiferrobacterales</taxon>
        <taxon>Acidiferrobacteraceae</taxon>
        <taxon>Sulfurifustis</taxon>
    </lineage>
</organism>
<gene>
    <name evidence="1" type="ORF">SVA_2339</name>
</gene>
<accession>A0A1B4V5R5</accession>